<dbReference type="InterPro" id="IPR025405">
    <property type="entry name" value="DUF4131"/>
</dbReference>
<evidence type="ECO:0000256" key="2">
    <source>
        <dbReference type="ARBA" id="ARBA00022475"/>
    </source>
</evidence>
<feature type="domain" description="Metallo-beta-lactamase" evidence="7">
    <location>
        <begin position="580"/>
        <end position="773"/>
    </location>
</feature>
<dbReference type="Pfam" id="PF00753">
    <property type="entry name" value="Lactamase_B"/>
    <property type="match status" value="1"/>
</dbReference>
<dbReference type="NCBIfam" id="TIGR00360">
    <property type="entry name" value="ComEC_N-term"/>
    <property type="match status" value="1"/>
</dbReference>
<name>A0ABX4I3E3_9GAMM</name>
<gene>
    <name evidence="8" type="ORF">AWR36_004160</name>
</gene>
<feature type="transmembrane region" description="Helical" evidence="6">
    <location>
        <begin position="49"/>
        <end position="68"/>
    </location>
</feature>
<sequence>MEAAMAAMREAGERRVAARLRCIVAGYRPGLGALAAYVAGILVCGSLPAVPHPWVVAAAGLIALLFTAVSPWRRLALPVVLAGVIGGSWASWQNTLALENRLPEEAHGADMVLPLRVVSLPTMRPSQSRFGEAAGKDIRFSAEVLETAPQVNLRGKRLDLTWYRAGAEIVDQLQGGTLWSMPVRLKRPRGSVNPHGFDYEGWLLRRGVYATGYVRPRDAEPRILGHSAGVITARQWFRNRILASGLPRTDLILALVLGDRSALSRDDRRGLRDSGTAHLIAISGLHVGMVAGGVALLAALLARLAGLCCGRSPRGLVPGLSLMAAGLYVLLAGAPLSAQRALVMLSVFFLAWYWRRRFHSAFALGLALAIVLTLQPLAFHGPGFWLSFLAVAALLVGFRGRHRLRAETTGVRLPGLVSAGLQRVRDLVRSQWLIGLVLLLPSVAFFHGFSVGGFIFNLLAIPWMAAAIMPLLLVGTLFVGTAPAQWLLGLADAQLGALMEILTGSVDATAAWLNAGLPATGWLLALFGLGILWLMLPAGTPGRALGWVVPAVIGAGLLPSWAPTVPKDQGLQATVLDVGQGLAVVLRANGSTLVYDAGPGRDGGWSAGGQIVAPFLLGEGERVVDLLVLSHGDSDHAGGFAGLAELLPARKLVAPGQLVRRAIEQFPETSSSRCVAGQTYRLDAMHVSGLWPVRLDLSGEENDHSCVALIEWGERRILLVGDISSAVERQLARRYPEFAPVDLLVAPHHGSRSSSSEALLRWSRPGTVVFSAGYRHHFGHPHPEVVARYQRHGTRIFSTAESGAVSFLWQSASPTPVVQTAREQGPFWVRH</sequence>
<dbReference type="Proteomes" id="UP000218427">
    <property type="component" value="Unassembled WGS sequence"/>
</dbReference>
<dbReference type="InterPro" id="IPR035681">
    <property type="entry name" value="ComA-like_MBL"/>
</dbReference>
<dbReference type="PANTHER" id="PTHR30619">
    <property type="entry name" value="DNA INTERNALIZATION/COMPETENCE PROTEIN COMEC/REC2"/>
    <property type="match status" value="1"/>
</dbReference>
<dbReference type="InterPro" id="IPR001279">
    <property type="entry name" value="Metallo-B-lactamas"/>
</dbReference>
<evidence type="ECO:0000256" key="3">
    <source>
        <dbReference type="ARBA" id="ARBA00022692"/>
    </source>
</evidence>
<dbReference type="SMART" id="SM00849">
    <property type="entry name" value="Lactamase_B"/>
    <property type="match status" value="1"/>
</dbReference>
<dbReference type="PANTHER" id="PTHR30619:SF1">
    <property type="entry name" value="RECOMBINATION PROTEIN 2"/>
    <property type="match status" value="1"/>
</dbReference>
<evidence type="ECO:0000256" key="1">
    <source>
        <dbReference type="ARBA" id="ARBA00004651"/>
    </source>
</evidence>
<keyword evidence="4 6" id="KW-1133">Transmembrane helix</keyword>
<dbReference type="InterPro" id="IPR052159">
    <property type="entry name" value="Competence_DNA_uptake"/>
</dbReference>
<evidence type="ECO:0000256" key="4">
    <source>
        <dbReference type="ARBA" id="ARBA00022989"/>
    </source>
</evidence>
<feature type="transmembrane region" description="Helical" evidence="6">
    <location>
        <begin position="519"/>
        <end position="537"/>
    </location>
</feature>
<feature type="transmembrane region" description="Helical" evidence="6">
    <location>
        <begin position="384"/>
        <end position="400"/>
    </location>
</feature>
<feature type="transmembrane region" description="Helical" evidence="6">
    <location>
        <begin position="361"/>
        <end position="378"/>
    </location>
</feature>
<evidence type="ECO:0000313" key="9">
    <source>
        <dbReference type="Proteomes" id="UP000218427"/>
    </source>
</evidence>
<comment type="subcellular location">
    <subcellularLocation>
        <location evidence="1">Cell membrane</location>
        <topology evidence="1">Multi-pass membrane protein</topology>
    </subcellularLocation>
</comment>
<evidence type="ECO:0000313" key="8">
    <source>
        <dbReference type="EMBL" id="PCO06937.1"/>
    </source>
</evidence>
<feature type="transmembrane region" description="Helical" evidence="6">
    <location>
        <begin position="314"/>
        <end position="331"/>
    </location>
</feature>
<dbReference type="SUPFAM" id="SSF56281">
    <property type="entry name" value="Metallo-hydrolase/oxidoreductase"/>
    <property type="match status" value="1"/>
</dbReference>
<dbReference type="NCBIfam" id="TIGR00361">
    <property type="entry name" value="ComEC_Rec2"/>
    <property type="match status" value="1"/>
</dbReference>
<dbReference type="InterPro" id="IPR036866">
    <property type="entry name" value="RibonucZ/Hydroxyglut_hydro"/>
</dbReference>
<feature type="transmembrane region" description="Helical" evidence="6">
    <location>
        <begin position="461"/>
        <end position="483"/>
    </location>
</feature>
<evidence type="ECO:0000256" key="6">
    <source>
        <dbReference type="SAM" id="Phobius"/>
    </source>
</evidence>
<keyword evidence="2" id="KW-1003">Cell membrane</keyword>
<dbReference type="InterPro" id="IPR004797">
    <property type="entry name" value="Competence_ComEC/Rec2"/>
</dbReference>
<organism evidence="8 9">
    <name type="scientific">Microbulbifer flavimaris</name>
    <dbReference type="NCBI Taxonomy" id="1781068"/>
    <lineage>
        <taxon>Bacteria</taxon>
        <taxon>Pseudomonadati</taxon>
        <taxon>Pseudomonadota</taxon>
        <taxon>Gammaproteobacteria</taxon>
        <taxon>Cellvibrionales</taxon>
        <taxon>Microbulbiferaceae</taxon>
        <taxon>Microbulbifer</taxon>
    </lineage>
</organism>
<evidence type="ECO:0000256" key="5">
    <source>
        <dbReference type="ARBA" id="ARBA00023136"/>
    </source>
</evidence>
<dbReference type="EMBL" id="LRFG02000001">
    <property type="protein sequence ID" value="PCO06937.1"/>
    <property type="molecule type" value="Genomic_DNA"/>
</dbReference>
<feature type="transmembrane region" description="Helical" evidence="6">
    <location>
        <begin position="432"/>
        <end position="455"/>
    </location>
</feature>
<dbReference type="Pfam" id="PF03772">
    <property type="entry name" value="Competence"/>
    <property type="match status" value="1"/>
</dbReference>
<accession>A0ABX4I3E3</accession>
<keyword evidence="5 6" id="KW-0472">Membrane</keyword>
<feature type="transmembrane region" description="Helical" evidence="6">
    <location>
        <begin position="20"/>
        <end position="43"/>
    </location>
</feature>
<keyword evidence="9" id="KW-1185">Reference proteome</keyword>
<keyword evidence="3 6" id="KW-0812">Transmembrane</keyword>
<protein>
    <submittedName>
        <fullName evidence="8">ComEC family competence protein</fullName>
    </submittedName>
</protein>
<feature type="transmembrane region" description="Helical" evidence="6">
    <location>
        <begin position="279"/>
        <end position="302"/>
    </location>
</feature>
<dbReference type="Gene3D" id="3.60.15.10">
    <property type="entry name" value="Ribonuclease Z/Hydroxyacylglutathione hydrolase-like"/>
    <property type="match status" value="1"/>
</dbReference>
<dbReference type="CDD" id="cd07731">
    <property type="entry name" value="ComA-like_MBL-fold"/>
    <property type="match status" value="1"/>
</dbReference>
<comment type="caution">
    <text evidence="8">The sequence shown here is derived from an EMBL/GenBank/DDBJ whole genome shotgun (WGS) entry which is preliminary data.</text>
</comment>
<dbReference type="InterPro" id="IPR004477">
    <property type="entry name" value="ComEC_N"/>
</dbReference>
<dbReference type="Pfam" id="PF13567">
    <property type="entry name" value="DUF4131"/>
    <property type="match status" value="1"/>
</dbReference>
<evidence type="ECO:0000259" key="7">
    <source>
        <dbReference type="SMART" id="SM00849"/>
    </source>
</evidence>
<reference evidence="8" key="1">
    <citation type="submission" date="2017-08" db="EMBL/GenBank/DDBJ databases">
        <title>Microbulbifer marisrubri sp. nov., a halophilic alphaproteobacterium isolated from marine sediment of the Yellow Sea, China.</title>
        <authorList>
            <person name="Zhang G."/>
            <person name="Xiong Q."/>
        </authorList>
    </citation>
    <scope>NUCLEOTIDE SEQUENCE [LARGE SCALE GENOMIC DNA]</scope>
    <source>
        <strain evidence="8">WRN-8</strain>
    </source>
</reference>
<proteinExistence type="predicted"/>